<dbReference type="InterPro" id="IPR037104">
    <property type="entry name" value="Annexin_sf"/>
</dbReference>
<dbReference type="GO" id="GO:0009651">
    <property type="term" value="P:response to salt stress"/>
    <property type="evidence" value="ECO:0007669"/>
    <property type="project" value="TreeGrafter"/>
</dbReference>
<dbReference type="GO" id="GO:0009408">
    <property type="term" value="P:response to heat"/>
    <property type="evidence" value="ECO:0007669"/>
    <property type="project" value="TreeGrafter"/>
</dbReference>
<gene>
    <name evidence="1" type="primary">ANX4_0</name>
    <name evidence="1" type="ORF">CFP56_017997</name>
</gene>
<dbReference type="GO" id="GO:0009414">
    <property type="term" value="P:response to water deprivation"/>
    <property type="evidence" value="ECO:0007669"/>
    <property type="project" value="TreeGrafter"/>
</dbReference>
<proteinExistence type="predicted"/>
<evidence type="ECO:0000313" key="1">
    <source>
        <dbReference type="EMBL" id="KAK7839446.1"/>
    </source>
</evidence>
<dbReference type="EMBL" id="PKMF04000283">
    <property type="protein sequence ID" value="KAK7839446.1"/>
    <property type="molecule type" value="Genomic_DNA"/>
</dbReference>
<dbReference type="PANTHER" id="PTHR10502">
    <property type="entry name" value="ANNEXIN"/>
    <property type="match status" value="1"/>
</dbReference>
<dbReference type="GO" id="GO:0005886">
    <property type="term" value="C:plasma membrane"/>
    <property type="evidence" value="ECO:0007669"/>
    <property type="project" value="TreeGrafter"/>
</dbReference>
<dbReference type="SUPFAM" id="SSF47874">
    <property type="entry name" value="Annexin"/>
    <property type="match status" value="2"/>
</dbReference>
<dbReference type="GO" id="GO:0005509">
    <property type="term" value="F:calcium ion binding"/>
    <property type="evidence" value="ECO:0007669"/>
    <property type="project" value="InterPro"/>
</dbReference>
<evidence type="ECO:0000313" key="2">
    <source>
        <dbReference type="Proteomes" id="UP000237347"/>
    </source>
</evidence>
<dbReference type="GO" id="GO:0005544">
    <property type="term" value="F:calcium-dependent phospholipid binding"/>
    <property type="evidence" value="ECO:0007669"/>
    <property type="project" value="InterPro"/>
</dbReference>
<dbReference type="AlphaFoldDB" id="A0AAW0KLI7"/>
<dbReference type="PANTHER" id="PTHR10502:SF204">
    <property type="entry name" value="ANNEXIN"/>
    <property type="match status" value="1"/>
</dbReference>
<keyword evidence="2" id="KW-1185">Reference proteome</keyword>
<dbReference type="GO" id="GO:0005737">
    <property type="term" value="C:cytoplasm"/>
    <property type="evidence" value="ECO:0007669"/>
    <property type="project" value="TreeGrafter"/>
</dbReference>
<comment type="caution">
    <text evidence="1">The sequence shown here is derived from an EMBL/GenBank/DDBJ whole genome shotgun (WGS) entry which is preliminary data.</text>
</comment>
<dbReference type="GO" id="GO:0001786">
    <property type="term" value="F:phosphatidylserine binding"/>
    <property type="evidence" value="ECO:0007669"/>
    <property type="project" value="TreeGrafter"/>
</dbReference>
<dbReference type="GO" id="GO:0009409">
    <property type="term" value="P:response to cold"/>
    <property type="evidence" value="ECO:0007669"/>
    <property type="project" value="TreeGrafter"/>
</dbReference>
<dbReference type="Gene3D" id="1.10.220.10">
    <property type="entry name" value="Annexin"/>
    <property type="match status" value="2"/>
</dbReference>
<reference evidence="1 2" key="1">
    <citation type="journal article" date="2018" name="Sci. Data">
        <title>The draft genome sequence of cork oak.</title>
        <authorList>
            <person name="Ramos A.M."/>
            <person name="Usie A."/>
            <person name="Barbosa P."/>
            <person name="Barros P.M."/>
            <person name="Capote T."/>
            <person name="Chaves I."/>
            <person name="Simoes F."/>
            <person name="Abreu I."/>
            <person name="Carrasquinho I."/>
            <person name="Faro C."/>
            <person name="Guimaraes J.B."/>
            <person name="Mendonca D."/>
            <person name="Nobrega F."/>
            <person name="Rodrigues L."/>
            <person name="Saibo N.J.M."/>
            <person name="Varela M.C."/>
            <person name="Egas C."/>
            <person name="Matos J."/>
            <person name="Miguel C.M."/>
            <person name="Oliveira M.M."/>
            <person name="Ricardo C.P."/>
            <person name="Goncalves S."/>
        </authorList>
    </citation>
    <scope>NUCLEOTIDE SEQUENCE [LARGE SCALE GENOMIC DNA]</scope>
    <source>
        <strain evidence="2">cv. HL8</strain>
    </source>
</reference>
<dbReference type="Proteomes" id="UP000237347">
    <property type="component" value="Unassembled WGS sequence"/>
</dbReference>
<protein>
    <submittedName>
        <fullName evidence="1">Annexin-like protein rj4</fullName>
    </submittedName>
</protein>
<organism evidence="1 2">
    <name type="scientific">Quercus suber</name>
    <name type="common">Cork oak</name>
    <dbReference type="NCBI Taxonomy" id="58331"/>
    <lineage>
        <taxon>Eukaryota</taxon>
        <taxon>Viridiplantae</taxon>
        <taxon>Streptophyta</taxon>
        <taxon>Embryophyta</taxon>
        <taxon>Tracheophyta</taxon>
        <taxon>Spermatophyta</taxon>
        <taxon>Magnoliopsida</taxon>
        <taxon>eudicotyledons</taxon>
        <taxon>Gunneridae</taxon>
        <taxon>Pentapetalae</taxon>
        <taxon>rosids</taxon>
        <taxon>fabids</taxon>
        <taxon>Fagales</taxon>
        <taxon>Fagaceae</taxon>
        <taxon>Quercus</taxon>
    </lineage>
</organism>
<accession>A0AAW0KLI7</accession>
<sequence length="115" mass="13130">MNGGVYELDFVASNPYGLVCPSLNNSSVEKDLKDLKELYYERNSVALDDAVSKETTRDYKKFLLTLLNNSSVEKDLKDLKELYYERNSVALDHAVSKETTGDYKKFLLTLFGKED</sequence>
<name>A0AAW0KLI7_QUESU</name>